<feature type="binding site" evidence="18">
    <location>
        <begin position="78"/>
        <end position="79"/>
    </location>
    <ligand>
        <name>UDP-N-acetyl-alpha-D-glucosamine</name>
        <dbReference type="ChEBI" id="CHEBI:57705"/>
    </ligand>
</feature>
<dbReference type="InterPro" id="IPR005882">
    <property type="entry name" value="Bifunctional_GlmU"/>
</dbReference>
<feature type="binding site" evidence="18">
    <location>
        <position position="140"/>
    </location>
    <ligand>
        <name>UDP-N-acetyl-alpha-D-glucosamine</name>
        <dbReference type="ChEBI" id="CHEBI:57705"/>
    </ligand>
</feature>
<dbReference type="GO" id="GO:0005737">
    <property type="term" value="C:cytoplasm"/>
    <property type="evidence" value="ECO:0007669"/>
    <property type="project" value="UniProtKB-SubCell"/>
</dbReference>
<dbReference type="GO" id="GO:0016020">
    <property type="term" value="C:membrane"/>
    <property type="evidence" value="ECO:0007669"/>
    <property type="project" value="GOC"/>
</dbReference>
<dbReference type="GO" id="GO:0000287">
    <property type="term" value="F:magnesium ion binding"/>
    <property type="evidence" value="ECO:0007669"/>
    <property type="project" value="UniProtKB-UniRule"/>
</dbReference>
<evidence type="ECO:0000256" key="9">
    <source>
        <dbReference type="ARBA" id="ARBA00022842"/>
    </source>
</evidence>
<dbReference type="InterPro" id="IPR025877">
    <property type="entry name" value="MobA-like_NTP_Trfase"/>
</dbReference>
<keyword evidence="8 18" id="KW-0677">Repeat</keyword>
<dbReference type="Gene3D" id="3.90.550.10">
    <property type="entry name" value="Spore Coat Polysaccharide Biosynthesis Protein SpsA, Chain A"/>
    <property type="match status" value="1"/>
</dbReference>
<evidence type="ECO:0000256" key="15">
    <source>
        <dbReference type="ARBA" id="ARBA00048247"/>
    </source>
</evidence>
<dbReference type="SUPFAM" id="SSF53448">
    <property type="entry name" value="Nucleotide-diphospho-sugar transferases"/>
    <property type="match status" value="1"/>
</dbReference>
<dbReference type="CDD" id="cd02540">
    <property type="entry name" value="GT2_GlmU_N_bac"/>
    <property type="match status" value="1"/>
</dbReference>
<keyword evidence="14 18" id="KW-0961">Cell wall biogenesis/degradation</keyword>
<comment type="caution">
    <text evidence="20">The sequence shown here is derived from an EMBL/GenBank/DDBJ whole genome shotgun (WGS) entry which is preliminary data.</text>
</comment>
<evidence type="ECO:0000256" key="5">
    <source>
        <dbReference type="ARBA" id="ARBA00022679"/>
    </source>
</evidence>
<feature type="binding site" evidence="18">
    <location>
        <position position="379"/>
    </location>
    <ligand>
        <name>UDP-N-acetyl-alpha-D-glucosamine</name>
        <dbReference type="ChEBI" id="CHEBI:57705"/>
    </ligand>
</feature>
<feature type="binding site" evidence="18">
    <location>
        <position position="353"/>
    </location>
    <ligand>
        <name>UDP-N-acetyl-alpha-D-glucosamine</name>
        <dbReference type="ChEBI" id="CHEBI:57705"/>
    </ligand>
</feature>
<evidence type="ECO:0000256" key="10">
    <source>
        <dbReference type="ARBA" id="ARBA00022960"/>
    </source>
</evidence>
<feature type="binding site" evidence="18">
    <location>
        <position position="335"/>
    </location>
    <ligand>
        <name>UDP-N-acetyl-alpha-D-glucosamine</name>
        <dbReference type="ChEBI" id="CHEBI:57705"/>
    </ligand>
</feature>
<evidence type="ECO:0000256" key="13">
    <source>
        <dbReference type="ARBA" id="ARBA00023315"/>
    </source>
</evidence>
<dbReference type="GO" id="GO:0009252">
    <property type="term" value="P:peptidoglycan biosynthetic process"/>
    <property type="evidence" value="ECO:0007669"/>
    <property type="project" value="UniProtKB-UniRule"/>
</dbReference>
<feature type="binding site" evidence="18">
    <location>
        <position position="155"/>
    </location>
    <ligand>
        <name>UDP-N-acetyl-alpha-D-glucosamine</name>
        <dbReference type="ChEBI" id="CHEBI:57705"/>
    </ligand>
</feature>
<feature type="binding site" evidence="18">
    <location>
        <position position="368"/>
    </location>
    <ligand>
        <name>UDP-N-acetyl-alpha-D-glucosamine</name>
        <dbReference type="ChEBI" id="CHEBI:57705"/>
    </ligand>
</feature>
<feature type="binding site" evidence="18">
    <location>
        <position position="230"/>
    </location>
    <ligand>
        <name>Mg(2+)</name>
        <dbReference type="ChEBI" id="CHEBI:18420"/>
    </ligand>
</feature>
<feature type="binding site" evidence="18">
    <location>
        <position position="170"/>
    </location>
    <ligand>
        <name>UDP-N-acetyl-alpha-D-glucosamine</name>
        <dbReference type="ChEBI" id="CHEBI:57705"/>
    </ligand>
</feature>
<dbReference type="GO" id="GO:0003977">
    <property type="term" value="F:UDP-N-acetylglucosamine diphosphorylase activity"/>
    <property type="evidence" value="ECO:0007669"/>
    <property type="project" value="UniProtKB-UniRule"/>
</dbReference>
<dbReference type="GO" id="GO:0009245">
    <property type="term" value="P:lipid A biosynthetic process"/>
    <property type="evidence" value="ECO:0007669"/>
    <property type="project" value="UniProtKB-UniRule"/>
</dbReference>
<dbReference type="InterPro" id="IPR011004">
    <property type="entry name" value="Trimer_LpxA-like_sf"/>
</dbReference>
<comment type="caution">
    <text evidence="18">Lacks conserved residue(s) required for the propagation of feature annotation.</text>
</comment>
<comment type="subcellular location">
    <subcellularLocation>
        <location evidence="1 18">Cytoplasm</location>
    </subcellularLocation>
</comment>
<dbReference type="PANTHER" id="PTHR43584:SF3">
    <property type="entry name" value="BIFUNCTIONAL PROTEIN GLMU"/>
    <property type="match status" value="1"/>
</dbReference>
<dbReference type="EC" id="2.7.7.23" evidence="18"/>
<gene>
    <name evidence="18 20" type="primary">glmU</name>
    <name evidence="20" type="ORF">SE18_19270</name>
</gene>
<comment type="cofactor">
    <cofactor evidence="18">
        <name>Mg(2+)</name>
        <dbReference type="ChEBI" id="CHEBI:18420"/>
    </cofactor>
    <text evidence="18">Binds 1 Mg(2+) ion per subunit.</text>
</comment>
<comment type="pathway">
    <text evidence="18">Nucleotide-sugar biosynthesis; UDP-N-acetyl-alpha-D-glucosamine biosynthesis; N-acetyl-alpha-D-glucosamine 1-phosphate from alpha-D-glucosamine 6-phosphate (route II): step 2/2.</text>
</comment>
<comment type="function">
    <text evidence="17 18">Catalyzes the last two sequential reactions in the de novo biosynthetic pathway for UDP-N-acetylglucosamine (UDP-GlcNAc). The C-terminal domain catalyzes the transfer of acetyl group from acetyl coenzyme A to glucosamine-1-phosphate (GlcN-1-P) to produce N-acetylglucosamine-1-phosphate (GlcNAc-1-P), which is converted into UDP-GlcNAc by the transfer of uridine 5-monophosphate (from uridine 5-triphosphate), a reaction catalyzed by the N-terminal domain.</text>
</comment>
<dbReference type="InterPro" id="IPR029044">
    <property type="entry name" value="Nucleotide-diphossugar_trans"/>
</dbReference>
<keyword evidence="12 18" id="KW-0511">Multifunctional enzyme</keyword>
<dbReference type="GO" id="GO:0000902">
    <property type="term" value="P:cell morphogenesis"/>
    <property type="evidence" value="ECO:0007669"/>
    <property type="project" value="UniProtKB-UniRule"/>
</dbReference>
<feature type="region of interest" description="Linker" evidence="18">
    <location>
        <begin position="233"/>
        <end position="253"/>
    </location>
</feature>
<evidence type="ECO:0000256" key="17">
    <source>
        <dbReference type="ARBA" id="ARBA00049628"/>
    </source>
</evidence>
<keyword evidence="7 18" id="KW-0479">Metal-binding</keyword>
<comment type="similarity">
    <text evidence="2 18">In the C-terminal section; belongs to the transferase hexapeptide repeat family.</text>
</comment>
<dbReference type="Pfam" id="PF00132">
    <property type="entry name" value="Hexapep"/>
    <property type="match status" value="2"/>
</dbReference>
<keyword evidence="4 18" id="KW-0963">Cytoplasm</keyword>
<dbReference type="CDD" id="cd03353">
    <property type="entry name" value="LbH_GlmU_C"/>
    <property type="match status" value="1"/>
</dbReference>
<evidence type="ECO:0000256" key="7">
    <source>
        <dbReference type="ARBA" id="ARBA00022723"/>
    </source>
</evidence>
<evidence type="ECO:0000256" key="18">
    <source>
        <dbReference type="HAMAP-Rule" id="MF_01631"/>
    </source>
</evidence>
<feature type="region of interest" description="N-acetyltransferase" evidence="18">
    <location>
        <begin position="254"/>
        <end position="459"/>
    </location>
</feature>
<comment type="similarity">
    <text evidence="3 18">In the N-terminal section; belongs to the N-acetylglucosamine-1-phosphate uridyltransferase family.</text>
</comment>
<keyword evidence="11 18" id="KW-0573">Peptidoglycan synthesis</keyword>
<dbReference type="GO" id="GO:0008360">
    <property type="term" value="P:regulation of cell shape"/>
    <property type="evidence" value="ECO:0007669"/>
    <property type="project" value="UniProtKB-KW"/>
</dbReference>
<dbReference type="GO" id="GO:0071555">
    <property type="term" value="P:cell wall organization"/>
    <property type="evidence" value="ECO:0007669"/>
    <property type="project" value="UniProtKB-KW"/>
</dbReference>
<feature type="binding site" evidence="18">
    <location>
        <position position="22"/>
    </location>
    <ligand>
        <name>UDP-N-acetyl-alpha-D-glucosamine</name>
        <dbReference type="ChEBI" id="CHEBI:57705"/>
    </ligand>
</feature>
<dbReference type="GO" id="GO:0019134">
    <property type="term" value="F:glucosamine-1-phosphate N-acetyltransferase activity"/>
    <property type="evidence" value="ECO:0007669"/>
    <property type="project" value="UniProtKB-UniRule"/>
</dbReference>
<feature type="active site" description="Proton acceptor" evidence="18">
    <location>
        <position position="365"/>
    </location>
</feature>
<organism evidence="20 21">
    <name type="scientific">Herpetosiphon geysericola</name>
    <dbReference type="NCBI Taxonomy" id="70996"/>
    <lineage>
        <taxon>Bacteria</taxon>
        <taxon>Bacillati</taxon>
        <taxon>Chloroflexota</taxon>
        <taxon>Chloroflexia</taxon>
        <taxon>Herpetosiphonales</taxon>
        <taxon>Herpetosiphonaceae</taxon>
        <taxon>Herpetosiphon</taxon>
    </lineage>
</organism>
<evidence type="ECO:0000256" key="3">
    <source>
        <dbReference type="ARBA" id="ARBA00007947"/>
    </source>
</evidence>
<accession>A0A0N8GQD0</accession>
<protein>
    <recommendedName>
        <fullName evidence="18">Bifunctional protein GlmU</fullName>
    </recommendedName>
    <domain>
        <recommendedName>
            <fullName evidence="18">UDP-N-acetylglucosamine pyrophosphorylase</fullName>
            <ecNumber evidence="18">2.7.7.23</ecNumber>
        </recommendedName>
        <alternativeName>
            <fullName evidence="18">N-acetylglucosamine-1-phosphate uridyltransferase</fullName>
        </alternativeName>
    </domain>
    <domain>
        <recommendedName>
            <fullName evidence="18">Glucosamine-1-phosphate N-acetyltransferase</fullName>
            <ecNumber evidence="18">2.3.1.157</ecNumber>
        </recommendedName>
    </domain>
</protein>
<keyword evidence="9 18" id="KW-0460">Magnesium</keyword>
<dbReference type="NCBIfam" id="TIGR01173">
    <property type="entry name" value="glmU"/>
    <property type="match status" value="1"/>
</dbReference>
<comment type="catalytic activity">
    <reaction evidence="16 18">
        <text>N-acetyl-alpha-D-glucosamine 1-phosphate + UTP + H(+) = UDP-N-acetyl-alpha-D-glucosamine + diphosphate</text>
        <dbReference type="Rhea" id="RHEA:13509"/>
        <dbReference type="ChEBI" id="CHEBI:15378"/>
        <dbReference type="ChEBI" id="CHEBI:33019"/>
        <dbReference type="ChEBI" id="CHEBI:46398"/>
        <dbReference type="ChEBI" id="CHEBI:57705"/>
        <dbReference type="ChEBI" id="CHEBI:57776"/>
        <dbReference type="EC" id="2.7.7.23"/>
    </reaction>
</comment>
<dbReference type="SUPFAM" id="SSF51161">
    <property type="entry name" value="Trimeric LpxA-like enzymes"/>
    <property type="match status" value="1"/>
</dbReference>
<feature type="binding site" evidence="18">
    <location>
        <position position="382"/>
    </location>
    <ligand>
        <name>acetyl-CoA</name>
        <dbReference type="ChEBI" id="CHEBI:57288"/>
    </ligand>
</feature>
<evidence type="ECO:0000256" key="1">
    <source>
        <dbReference type="ARBA" id="ARBA00004496"/>
    </source>
</evidence>
<feature type="binding site" evidence="18">
    <location>
        <position position="408"/>
    </location>
    <ligand>
        <name>acetyl-CoA</name>
        <dbReference type="ChEBI" id="CHEBI:57288"/>
    </ligand>
</feature>
<evidence type="ECO:0000256" key="12">
    <source>
        <dbReference type="ARBA" id="ARBA00023268"/>
    </source>
</evidence>
<keyword evidence="10 18" id="KW-0133">Cell shape</keyword>
<evidence type="ECO:0000256" key="4">
    <source>
        <dbReference type="ARBA" id="ARBA00022490"/>
    </source>
</evidence>
<keyword evidence="6 18" id="KW-0548">Nucleotidyltransferase</keyword>
<dbReference type="STRING" id="70996.SE18_19270"/>
<dbReference type="InterPro" id="IPR038009">
    <property type="entry name" value="GlmU_C_LbH"/>
</dbReference>
<dbReference type="RefSeq" id="WP_054536093.1">
    <property type="nucleotide sequence ID" value="NZ_LGKP01000029.1"/>
</dbReference>
<dbReference type="EMBL" id="LGKP01000029">
    <property type="protein sequence ID" value="KPL83354.1"/>
    <property type="molecule type" value="Genomic_DNA"/>
</dbReference>
<dbReference type="Gene3D" id="2.160.10.10">
    <property type="entry name" value="Hexapeptide repeat proteins"/>
    <property type="match status" value="1"/>
</dbReference>
<feature type="domain" description="MobA-like NTP transferase" evidence="19">
    <location>
        <begin position="5"/>
        <end position="145"/>
    </location>
</feature>
<evidence type="ECO:0000256" key="16">
    <source>
        <dbReference type="ARBA" id="ARBA00048493"/>
    </source>
</evidence>
<dbReference type="GO" id="GO:0006048">
    <property type="term" value="P:UDP-N-acetylglucosamine biosynthetic process"/>
    <property type="evidence" value="ECO:0007669"/>
    <property type="project" value="UniProtKB-UniPathway"/>
</dbReference>
<evidence type="ECO:0000313" key="21">
    <source>
        <dbReference type="Proteomes" id="UP000050277"/>
    </source>
</evidence>
<evidence type="ECO:0000256" key="11">
    <source>
        <dbReference type="ARBA" id="ARBA00022984"/>
    </source>
</evidence>
<feature type="binding site" evidence="18">
    <location>
        <position position="73"/>
    </location>
    <ligand>
        <name>UDP-N-acetyl-alpha-D-glucosamine</name>
        <dbReference type="ChEBI" id="CHEBI:57705"/>
    </ligand>
</feature>
<dbReference type="EC" id="2.3.1.157" evidence="18"/>
<evidence type="ECO:0000259" key="19">
    <source>
        <dbReference type="Pfam" id="PF12804"/>
    </source>
</evidence>
<feature type="binding site" evidence="18">
    <location>
        <position position="426"/>
    </location>
    <ligand>
        <name>acetyl-CoA</name>
        <dbReference type="ChEBI" id="CHEBI:57288"/>
    </ligand>
</feature>
<comment type="subunit">
    <text evidence="18">Homotrimer.</text>
</comment>
<dbReference type="AlphaFoldDB" id="A0A0N8GQD0"/>
<evidence type="ECO:0000256" key="6">
    <source>
        <dbReference type="ARBA" id="ARBA00022695"/>
    </source>
</evidence>
<dbReference type="PANTHER" id="PTHR43584">
    <property type="entry name" value="NUCLEOTIDYL TRANSFERASE"/>
    <property type="match status" value="1"/>
</dbReference>
<dbReference type="UniPathway" id="UPA00113">
    <property type="reaction ID" value="UER00532"/>
</dbReference>
<dbReference type="Pfam" id="PF12804">
    <property type="entry name" value="NTP_transf_3"/>
    <property type="match status" value="1"/>
</dbReference>
<feature type="binding site" evidence="18">
    <location>
        <position position="230"/>
    </location>
    <ligand>
        <name>UDP-N-acetyl-alpha-D-glucosamine</name>
        <dbReference type="ChEBI" id="CHEBI:57705"/>
    </ligand>
</feature>
<comment type="pathway">
    <text evidence="18">Nucleotide-sugar biosynthesis; UDP-N-acetyl-alpha-D-glucosamine biosynthesis; UDP-N-acetyl-alpha-D-glucosamine from N-acetyl-alpha-D-glucosamine 1-phosphate: step 1/1.</text>
</comment>
<reference evidence="20 21" key="1">
    <citation type="submission" date="2015-07" db="EMBL/GenBank/DDBJ databases">
        <title>Whole genome sequence of Herpetosiphon geysericola DSM 7119.</title>
        <authorList>
            <person name="Hemp J."/>
            <person name="Ward L.M."/>
            <person name="Pace L.A."/>
            <person name="Fischer W.W."/>
        </authorList>
    </citation>
    <scope>NUCLEOTIDE SEQUENCE [LARGE SCALE GENOMIC DNA]</scope>
    <source>
        <strain evidence="20 21">DSM 7119</strain>
    </source>
</reference>
<evidence type="ECO:0000256" key="8">
    <source>
        <dbReference type="ARBA" id="ARBA00022737"/>
    </source>
</evidence>
<evidence type="ECO:0000256" key="2">
    <source>
        <dbReference type="ARBA" id="ARBA00007707"/>
    </source>
</evidence>
<dbReference type="Proteomes" id="UP000050277">
    <property type="component" value="Unassembled WGS sequence"/>
</dbReference>
<evidence type="ECO:0000313" key="20">
    <source>
        <dbReference type="EMBL" id="KPL83354.1"/>
    </source>
</evidence>
<sequence>MTLGVVVLAAGQGTRMRSSLPKVLHPVAGLPLVEHVTRLADAIGAQQIVLVVSEDTLAPISAAFGHRYRYVVQHERLGTGHAVAQARAELEGKVDEVLVLYGADPLMRHESLLELLAARRTSNAKAAIVTFQADPPTGYGRIVRDEHGAVQAIVEERNASPEQRRITEVNQGVALYDGAWLWNALDQVQPNSLNGEYYLTDLVEIGLREQGAGAIAAIQLRDPDEALGVNDRIQLAQVGAILNARKLRALMLAGVSIVDPASTFVDQDVQIGIDTTLLPGTILKGRTTIGANCTIGPNSLIEDSQIGEHCKISYSVVEQARMELGANIGPYGHLRRGAHLMEHVHMGNFGEVKNAILGPGTKMGHFSYIGDATIGENVNIGAGTITCNFTADGKKHRTEIGANAFIGSDSMLRAPVKIGEGAITGAGSVVTKDIPDGGVAVGMPARVIRHRKPEQSENE</sequence>
<dbReference type="PATRIC" id="fig|70996.4.peg.3873"/>
<proteinExistence type="inferred from homology"/>
<comment type="catalytic activity">
    <reaction evidence="15 18">
        <text>alpha-D-glucosamine 1-phosphate + acetyl-CoA = N-acetyl-alpha-D-glucosamine 1-phosphate + CoA + H(+)</text>
        <dbReference type="Rhea" id="RHEA:13725"/>
        <dbReference type="ChEBI" id="CHEBI:15378"/>
        <dbReference type="ChEBI" id="CHEBI:57287"/>
        <dbReference type="ChEBI" id="CHEBI:57288"/>
        <dbReference type="ChEBI" id="CHEBI:57776"/>
        <dbReference type="ChEBI" id="CHEBI:58516"/>
        <dbReference type="EC" id="2.3.1.157"/>
    </reaction>
</comment>
<keyword evidence="13 18" id="KW-0012">Acyltransferase</keyword>
<dbReference type="InterPro" id="IPR001451">
    <property type="entry name" value="Hexapep"/>
</dbReference>
<keyword evidence="21" id="KW-1185">Reference proteome</keyword>
<name>A0A0N8GQD0_9CHLR</name>
<evidence type="ECO:0000256" key="14">
    <source>
        <dbReference type="ARBA" id="ARBA00023316"/>
    </source>
</evidence>
<feature type="region of interest" description="Pyrophosphorylase" evidence="18">
    <location>
        <begin position="1"/>
        <end position="232"/>
    </location>
</feature>
<feature type="binding site" evidence="18">
    <location>
        <begin position="8"/>
        <end position="11"/>
    </location>
    <ligand>
        <name>UDP-N-acetyl-alpha-D-glucosamine</name>
        <dbReference type="ChEBI" id="CHEBI:57705"/>
    </ligand>
</feature>
<dbReference type="OrthoDB" id="9775031at2"/>
<dbReference type="UniPathway" id="UPA00973"/>
<dbReference type="HAMAP" id="MF_01631">
    <property type="entry name" value="GlmU"/>
    <property type="match status" value="1"/>
</dbReference>
<dbReference type="InterPro" id="IPR050065">
    <property type="entry name" value="GlmU-like"/>
</dbReference>
<keyword evidence="5 18" id="KW-0808">Transferase</keyword>
<comment type="pathway">
    <text evidence="18">Bacterial outer membrane biogenesis; LPS lipid A biosynthesis.</text>
</comment>